<sequence>MFNAAKYKSLISQCDVRGITSGRQAAAATFTKKFTAPCFHIGVCVIISYMTSPLHIILHTTPEQTARLQALQVAFAEVCNALAPVVQQTRCWNRVALHHITYHDLRQRFPQVGSQMVCNAIYSVSRTCRLILQHPNSPFNITSHPDRPLPLLQFLPSAPVYFDRHTLSLKEGMLSMYTLDGRMRFQLTLKAEDELRFQREKLREIVLARSPQGYQLSFWLAAVDVDEDRPASLEAEMPEYVLVHAAAPDKAPTIPQATAVLS</sequence>
<comment type="caution">
    <text evidence="1">The sequence shown here is derived from an EMBL/GenBank/DDBJ whole genome shotgun (WGS) entry which is preliminary data.</text>
</comment>
<protein>
    <submittedName>
        <fullName evidence="1">Uncharacterized protein</fullName>
    </submittedName>
</protein>
<proteinExistence type="predicted"/>
<dbReference type="AlphaFoldDB" id="A0A084XXE7"/>
<evidence type="ECO:0000313" key="1">
    <source>
        <dbReference type="EMBL" id="KFB67141.1"/>
    </source>
</evidence>
<organism evidence="1 2">
    <name type="scientific">Candidatus Accumulibacter vicinus</name>
    <dbReference type="NCBI Taxonomy" id="2954382"/>
    <lineage>
        <taxon>Bacteria</taxon>
        <taxon>Pseudomonadati</taxon>
        <taxon>Pseudomonadota</taxon>
        <taxon>Betaproteobacteria</taxon>
        <taxon>Candidatus Accumulibacter</taxon>
    </lineage>
</organism>
<dbReference type="EMBL" id="JDSS02000032">
    <property type="protein sequence ID" value="KFB67141.1"/>
    <property type="molecule type" value="Genomic_DNA"/>
</dbReference>
<dbReference type="Proteomes" id="UP000019812">
    <property type="component" value="Unassembled WGS sequence"/>
</dbReference>
<name>A0A084XXE7_9PROT</name>
<reference evidence="1 2" key="1">
    <citation type="submission" date="2014-07" db="EMBL/GenBank/DDBJ databases">
        <title>Expanding our view of genomic diversity in Candidatus Accumulibacter clades.</title>
        <authorList>
            <person name="Skennerton C.T."/>
            <person name="Barr J.J."/>
            <person name="Slater F.R."/>
            <person name="Bond P.L."/>
            <person name="Tyson G.W."/>
        </authorList>
    </citation>
    <scope>NUCLEOTIDE SEQUENCE [LARGE SCALE GENOMIC DNA]</scope>
    <source>
        <strain evidence="2">SK-01</strain>
    </source>
</reference>
<accession>A0A084XXE7</accession>
<evidence type="ECO:0000313" key="2">
    <source>
        <dbReference type="Proteomes" id="UP000019812"/>
    </source>
</evidence>
<gene>
    <name evidence="1" type="ORF">CAPSK01_003504</name>
</gene>
<dbReference type="STRING" id="1457154.CAPSK01_003504"/>